<organism evidence="4 5">
    <name type="scientific">Branchiostoma lanceolatum</name>
    <name type="common">Common lancelet</name>
    <name type="synonym">Amphioxus lanceolatum</name>
    <dbReference type="NCBI Taxonomy" id="7740"/>
    <lineage>
        <taxon>Eukaryota</taxon>
        <taxon>Metazoa</taxon>
        <taxon>Chordata</taxon>
        <taxon>Cephalochordata</taxon>
        <taxon>Leptocardii</taxon>
        <taxon>Amphioxiformes</taxon>
        <taxon>Branchiostomatidae</taxon>
        <taxon>Branchiostoma</taxon>
    </lineage>
</organism>
<dbReference type="PRINTS" id="PR00413">
    <property type="entry name" value="HADHALOGNASE"/>
</dbReference>
<evidence type="ECO:0000256" key="1">
    <source>
        <dbReference type="ARBA" id="ARBA00001946"/>
    </source>
</evidence>
<dbReference type="PANTHER" id="PTHR46470">
    <property type="entry name" value="N-ACYLNEURAMINATE-9-PHOSPHATASE"/>
    <property type="match status" value="1"/>
</dbReference>
<keyword evidence="5" id="KW-1185">Reference proteome</keyword>
<dbReference type="GO" id="GO:0050124">
    <property type="term" value="F:N-acylneuraminate-9-phosphatase activity"/>
    <property type="evidence" value="ECO:0007669"/>
    <property type="project" value="TreeGrafter"/>
</dbReference>
<evidence type="ECO:0000313" key="5">
    <source>
        <dbReference type="Proteomes" id="UP000838412"/>
    </source>
</evidence>
<dbReference type="InterPro" id="IPR036412">
    <property type="entry name" value="HAD-like_sf"/>
</dbReference>
<dbReference type="NCBIfam" id="TIGR01549">
    <property type="entry name" value="HAD-SF-IA-v1"/>
    <property type="match status" value="1"/>
</dbReference>
<dbReference type="InterPro" id="IPR023214">
    <property type="entry name" value="HAD_sf"/>
</dbReference>
<dbReference type="Pfam" id="PF00702">
    <property type="entry name" value="Hydrolase"/>
    <property type="match status" value="1"/>
</dbReference>
<dbReference type="GO" id="GO:0046380">
    <property type="term" value="P:N-acetylneuraminate biosynthetic process"/>
    <property type="evidence" value="ECO:0007669"/>
    <property type="project" value="TreeGrafter"/>
</dbReference>
<proteinExistence type="predicted"/>
<dbReference type="Gene3D" id="1.20.120.710">
    <property type="entry name" value="Haloacid dehalogenase hydrolase-like domain"/>
    <property type="match status" value="1"/>
</dbReference>
<gene>
    <name evidence="4" type="primary">NANP</name>
    <name evidence="4" type="ORF">BLAG_LOCUS16975</name>
</gene>
<dbReference type="SUPFAM" id="SSF56784">
    <property type="entry name" value="HAD-like"/>
    <property type="match status" value="1"/>
</dbReference>
<evidence type="ECO:0000313" key="4">
    <source>
        <dbReference type="EMBL" id="CAH1261603.1"/>
    </source>
</evidence>
<protein>
    <submittedName>
        <fullName evidence="4">NANP protein</fullName>
    </submittedName>
</protein>
<dbReference type="AlphaFoldDB" id="A0A8J9ZQH5"/>
<dbReference type="Proteomes" id="UP000838412">
    <property type="component" value="Chromosome 4"/>
</dbReference>
<evidence type="ECO:0000256" key="3">
    <source>
        <dbReference type="ARBA" id="ARBA00022842"/>
    </source>
</evidence>
<accession>A0A8J9ZQH5</accession>
<dbReference type="EMBL" id="OV696689">
    <property type="protein sequence ID" value="CAH1261603.1"/>
    <property type="molecule type" value="Genomic_DNA"/>
</dbReference>
<reference evidence="4" key="1">
    <citation type="submission" date="2022-01" db="EMBL/GenBank/DDBJ databases">
        <authorList>
            <person name="Braso-Vives M."/>
        </authorList>
    </citation>
    <scope>NUCLEOTIDE SEQUENCE</scope>
</reference>
<evidence type="ECO:0000256" key="2">
    <source>
        <dbReference type="ARBA" id="ARBA00022801"/>
    </source>
</evidence>
<comment type="cofactor">
    <cofactor evidence="1">
        <name>Mg(2+)</name>
        <dbReference type="ChEBI" id="CHEBI:18420"/>
    </cofactor>
</comment>
<name>A0A8J9ZQH5_BRALA</name>
<dbReference type="InterPro" id="IPR006439">
    <property type="entry name" value="HAD-SF_hydro_IA"/>
</dbReference>
<dbReference type="SFLD" id="SFLDS00003">
    <property type="entry name" value="Haloacid_Dehalogenase"/>
    <property type="match status" value="1"/>
</dbReference>
<dbReference type="SFLD" id="SFLDG01129">
    <property type="entry name" value="C1.5:_HAD__Beta-PGM__Phosphata"/>
    <property type="match status" value="1"/>
</dbReference>
<dbReference type="Gene3D" id="3.40.50.1000">
    <property type="entry name" value="HAD superfamily/HAD-like"/>
    <property type="match status" value="1"/>
</dbReference>
<sequence length="250" mass="28158">MALNTKKVAAIIFDLDNTLIPTKEADDEAYELVREVIEEACPGYDTAAMTSKFRVDLGWNEGCDPDGRLTVDEWRTKLWETTLNEHGVTQYNGLPAKMYATWKKERLKRMVFTEEIKKMLVDLRKDYKLQLMTNGPLEPQREKSQVCESNVYFDSIVLCGLYAEQKPYPSVYRRALQELQVDADRCVMVGDRLNTDIQGGLNAKLLSTVWINPTGAAIPEGGPVPHHTVKSVLELPKILDLVNGTPPVSA</sequence>
<keyword evidence="2" id="KW-0378">Hydrolase</keyword>
<dbReference type="OrthoDB" id="1694274at2759"/>
<dbReference type="PANTHER" id="PTHR46470:SF3">
    <property type="entry name" value="N-ACYLNEURAMINATE-9-PHOSPHATASE"/>
    <property type="match status" value="1"/>
</dbReference>
<keyword evidence="3" id="KW-0460">Magnesium</keyword>
<dbReference type="InterPro" id="IPR051400">
    <property type="entry name" value="HAD-like_hydrolase"/>
</dbReference>